<dbReference type="InterPro" id="IPR001328">
    <property type="entry name" value="Pept_tRNA_hydro"/>
</dbReference>
<dbReference type="EC" id="3.1.1.29" evidence="1 8"/>
<feature type="binding site" evidence="8">
    <location>
        <position position="14"/>
    </location>
    <ligand>
        <name>tRNA</name>
        <dbReference type="ChEBI" id="CHEBI:17843"/>
    </ligand>
</feature>
<dbReference type="GO" id="GO:0004045">
    <property type="term" value="F:peptidyl-tRNA hydrolase activity"/>
    <property type="evidence" value="ECO:0007669"/>
    <property type="project" value="UniProtKB-UniRule"/>
</dbReference>
<dbReference type="CDD" id="cd00462">
    <property type="entry name" value="PTH"/>
    <property type="match status" value="1"/>
</dbReference>
<comment type="catalytic activity">
    <reaction evidence="6 8 9">
        <text>an N-acyl-L-alpha-aminoacyl-tRNA + H2O = an N-acyl-L-amino acid + a tRNA + H(+)</text>
        <dbReference type="Rhea" id="RHEA:54448"/>
        <dbReference type="Rhea" id="RHEA-COMP:10123"/>
        <dbReference type="Rhea" id="RHEA-COMP:13883"/>
        <dbReference type="ChEBI" id="CHEBI:15377"/>
        <dbReference type="ChEBI" id="CHEBI:15378"/>
        <dbReference type="ChEBI" id="CHEBI:59874"/>
        <dbReference type="ChEBI" id="CHEBI:78442"/>
        <dbReference type="ChEBI" id="CHEBI:138191"/>
        <dbReference type="EC" id="3.1.1.29"/>
    </reaction>
</comment>
<evidence type="ECO:0000256" key="9">
    <source>
        <dbReference type="RuleBase" id="RU000673"/>
    </source>
</evidence>
<evidence type="ECO:0000256" key="7">
    <source>
        <dbReference type="ARBA" id="ARBA00050038"/>
    </source>
</evidence>
<feature type="active site" description="Proton acceptor" evidence="8">
    <location>
        <position position="19"/>
    </location>
</feature>
<evidence type="ECO:0000256" key="5">
    <source>
        <dbReference type="ARBA" id="ARBA00038063"/>
    </source>
</evidence>
<dbReference type="Proteomes" id="UP000231343">
    <property type="component" value="Unassembled WGS sequence"/>
</dbReference>
<evidence type="ECO:0000313" key="12">
    <source>
        <dbReference type="Proteomes" id="UP000231343"/>
    </source>
</evidence>
<evidence type="ECO:0000256" key="4">
    <source>
        <dbReference type="ARBA" id="ARBA00022884"/>
    </source>
</evidence>
<gene>
    <name evidence="8" type="primary">pth</name>
    <name evidence="11" type="ORF">COT42_07170</name>
</gene>
<dbReference type="FunFam" id="3.40.50.1470:FF:000001">
    <property type="entry name" value="Peptidyl-tRNA hydrolase"/>
    <property type="match status" value="1"/>
</dbReference>
<evidence type="ECO:0000256" key="6">
    <source>
        <dbReference type="ARBA" id="ARBA00048707"/>
    </source>
</evidence>
<name>A0A2H0XUU7_UNCSA</name>
<dbReference type="EMBL" id="PEYM01000120">
    <property type="protein sequence ID" value="PIS28707.1"/>
    <property type="molecule type" value="Genomic_DNA"/>
</dbReference>
<sequence>MYLIVGLGNPGEEYAKTRHNLGFQVIDQLAARWEIGQFKTKFSSLIAETRVARHKVIFAKPQTFMNNSGQAVQALLAWYKLGPEKLIVIYDDVDLVLAQLRLRESGSSGGHRGVQSIIEAIGSPLFPRVRLGIGKNQPSQETADYVLAKIPPAEAKVLAEAVLTATEAVELAVRDGFKSAMNKFNVLE</sequence>
<organism evidence="11 12">
    <name type="scientific">Candidatus Saganbacteria bacterium CG08_land_8_20_14_0_20_45_16</name>
    <dbReference type="NCBI Taxonomy" id="2014293"/>
    <lineage>
        <taxon>Bacteria</taxon>
        <taxon>Bacillati</taxon>
        <taxon>Saganbacteria</taxon>
    </lineage>
</organism>
<feature type="binding site" evidence="8">
    <location>
        <position position="64"/>
    </location>
    <ligand>
        <name>tRNA</name>
        <dbReference type="ChEBI" id="CHEBI:17843"/>
    </ligand>
</feature>
<dbReference type="SUPFAM" id="SSF53178">
    <property type="entry name" value="Peptidyl-tRNA hydrolase-like"/>
    <property type="match status" value="1"/>
</dbReference>
<comment type="function">
    <text evidence="8">Hydrolyzes ribosome-free peptidyl-tRNAs (with 1 or more amino acids incorporated), which drop off the ribosome during protein synthesis, or as a result of ribosome stalling.</text>
</comment>
<evidence type="ECO:0000256" key="2">
    <source>
        <dbReference type="ARBA" id="ARBA00022555"/>
    </source>
</evidence>
<dbReference type="Gene3D" id="3.40.50.1470">
    <property type="entry name" value="Peptidyl-tRNA hydrolase"/>
    <property type="match status" value="1"/>
</dbReference>
<dbReference type="GO" id="GO:0005737">
    <property type="term" value="C:cytoplasm"/>
    <property type="evidence" value="ECO:0007669"/>
    <property type="project" value="UniProtKB-SubCell"/>
</dbReference>
<feature type="binding site" evidence="8">
    <location>
        <position position="66"/>
    </location>
    <ligand>
        <name>tRNA</name>
        <dbReference type="ChEBI" id="CHEBI:17843"/>
    </ligand>
</feature>
<dbReference type="NCBIfam" id="TIGR00447">
    <property type="entry name" value="pth"/>
    <property type="match status" value="1"/>
</dbReference>
<protein>
    <recommendedName>
        <fullName evidence="7 8">Peptidyl-tRNA hydrolase</fullName>
        <shortName evidence="8">Pth</shortName>
        <ecNumber evidence="1 8">3.1.1.29</ecNumber>
    </recommendedName>
</protein>
<proteinExistence type="inferred from homology"/>
<keyword evidence="4 8" id="KW-0694">RNA-binding</keyword>
<comment type="similarity">
    <text evidence="5 8 10">Belongs to the PTH family.</text>
</comment>
<dbReference type="Pfam" id="PF01195">
    <property type="entry name" value="Pept_tRNA_hydro"/>
    <property type="match status" value="1"/>
</dbReference>
<dbReference type="InterPro" id="IPR018171">
    <property type="entry name" value="Pept_tRNA_hydro_CS"/>
</dbReference>
<comment type="subunit">
    <text evidence="8">Monomer.</text>
</comment>
<feature type="site" description="Stabilizes the basic form of H active site to accept a proton" evidence="8">
    <location>
        <position position="91"/>
    </location>
</feature>
<comment type="function">
    <text evidence="8">Catalyzes the release of premature peptidyl moieties from peptidyl-tRNA molecules trapped in stalled 50S ribosomal subunits, and thus maintains levels of free tRNAs and 50S ribosomes.</text>
</comment>
<dbReference type="PANTHER" id="PTHR17224:SF1">
    <property type="entry name" value="PEPTIDYL-TRNA HYDROLASE"/>
    <property type="match status" value="1"/>
</dbReference>
<evidence type="ECO:0000256" key="3">
    <source>
        <dbReference type="ARBA" id="ARBA00022801"/>
    </source>
</evidence>
<dbReference type="PROSITE" id="PS01195">
    <property type="entry name" value="PEPT_TRNA_HYDROL_1"/>
    <property type="match status" value="1"/>
</dbReference>
<evidence type="ECO:0000256" key="1">
    <source>
        <dbReference type="ARBA" id="ARBA00013260"/>
    </source>
</evidence>
<dbReference type="InterPro" id="IPR036416">
    <property type="entry name" value="Pept_tRNA_hydro_sf"/>
</dbReference>
<dbReference type="GO" id="GO:0000049">
    <property type="term" value="F:tRNA binding"/>
    <property type="evidence" value="ECO:0007669"/>
    <property type="project" value="UniProtKB-UniRule"/>
</dbReference>
<accession>A0A2H0XUU7</accession>
<evidence type="ECO:0000313" key="11">
    <source>
        <dbReference type="EMBL" id="PIS28707.1"/>
    </source>
</evidence>
<dbReference type="GO" id="GO:0006515">
    <property type="term" value="P:protein quality control for misfolded or incompletely synthesized proteins"/>
    <property type="evidence" value="ECO:0007669"/>
    <property type="project" value="UniProtKB-UniRule"/>
</dbReference>
<dbReference type="PANTHER" id="PTHR17224">
    <property type="entry name" value="PEPTIDYL-TRNA HYDROLASE"/>
    <property type="match status" value="1"/>
</dbReference>
<dbReference type="GO" id="GO:0072344">
    <property type="term" value="P:rescue of stalled ribosome"/>
    <property type="evidence" value="ECO:0007669"/>
    <property type="project" value="UniProtKB-UniRule"/>
</dbReference>
<feature type="site" description="Discriminates between blocked and unblocked aminoacyl-tRNA" evidence="8">
    <location>
        <position position="9"/>
    </location>
</feature>
<keyword evidence="3 8" id="KW-0378">Hydrolase</keyword>
<comment type="caution">
    <text evidence="8">Lacks conserved residue(s) required for the propagation of feature annotation.</text>
</comment>
<comment type="subcellular location">
    <subcellularLocation>
        <location evidence="8">Cytoplasm</location>
    </subcellularLocation>
</comment>
<reference evidence="11 12" key="1">
    <citation type="submission" date="2017-09" db="EMBL/GenBank/DDBJ databases">
        <title>Depth-based differentiation of microbial function through sediment-hosted aquifers and enrichment of novel symbionts in the deep terrestrial subsurface.</title>
        <authorList>
            <person name="Probst A.J."/>
            <person name="Ladd B."/>
            <person name="Jarett J.K."/>
            <person name="Geller-Mcgrath D.E."/>
            <person name="Sieber C.M."/>
            <person name="Emerson J.B."/>
            <person name="Anantharaman K."/>
            <person name="Thomas B.C."/>
            <person name="Malmstrom R."/>
            <person name="Stieglmeier M."/>
            <person name="Klingl A."/>
            <person name="Woyke T."/>
            <person name="Ryan C.M."/>
            <person name="Banfield J.F."/>
        </authorList>
    </citation>
    <scope>NUCLEOTIDE SEQUENCE [LARGE SCALE GENOMIC DNA]</scope>
    <source>
        <strain evidence="11">CG08_land_8_20_14_0_20_45_16</strain>
    </source>
</reference>
<evidence type="ECO:0000256" key="8">
    <source>
        <dbReference type="HAMAP-Rule" id="MF_00083"/>
    </source>
</evidence>
<keyword evidence="2 8" id="KW-0820">tRNA-binding</keyword>
<dbReference type="HAMAP" id="MF_00083">
    <property type="entry name" value="Pept_tRNA_hydro_bact"/>
    <property type="match status" value="1"/>
</dbReference>
<keyword evidence="8" id="KW-0963">Cytoplasm</keyword>
<dbReference type="AlphaFoldDB" id="A0A2H0XUU7"/>
<comment type="caution">
    <text evidence="11">The sequence shown here is derived from an EMBL/GenBank/DDBJ whole genome shotgun (WGS) entry which is preliminary data.</text>
</comment>
<evidence type="ECO:0000256" key="10">
    <source>
        <dbReference type="RuleBase" id="RU004320"/>
    </source>
</evidence>